<name>A0A926DFH9_9FIRM</name>
<dbReference type="InterPro" id="IPR002508">
    <property type="entry name" value="MurNAc-LAA_cat"/>
</dbReference>
<proteinExistence type="predicted"/>
<evidence type="ECO:0000313" key="3">
    <source>
        <dbReference type="EMBL" id="MBC8537970.1"/>
    </source>
</evidence>
<evidence type="ECO:0000313" key="4">
    <source>
        <dbReference type="Proteomes" id="UP000617951"/>
    </source>
</evidence>
<reference evidence="3" key="1">
    <citation type="submission" date="2020-08" db="EMBL/GenBank/DDBJ databases">
        <title>Genome public.</title>
        <authorList>
            <person name="Liu C."/>
            <person name="Sun Q."/>
        </authorList>
    </citation>
    <scope>NUCLEOTIDE SEQUENCE</scope>
    <source>
        <strain evidence="3">NSJ-63</strain>
    </source>
</reference>
<keyword evidence="4" id="KW-1185">Reference proteome</keyword>
<dbReference type="GO" id="GO:0009253">
    <property type="term" value="P:peptidoglycan catabolic process"/>
    <property type="evidence" value="ECO:0007669"/>
    <property type="project" value="InterPro"/>
</dbReference>
<organism evidence="3 4">
    <name type="scientific">Guopingia tenuis</name>
    <dbReference type="NCBI Taxonomy" id="2763656"/>
    <lineage>
        <taxon>Bacteria</taxon>
        <taxon>Bacillati</taxon>
        <taxon>Bacillota</taxon>
        <taxon>Clostridia</taxon>
        <taxon>Christensenellales</taxon>
        <taxon>Christensenellaceae</taxon>
        <taxon>Guopingia</taxon>
    </lineage>
</organism>
<sequence length="242" mass="26555">MGKQRTKKQMDKKRVKLFVTFGVLLAVLAGLVLYLTSLGETATVGATAEFIGKKFVIDPGHGGFDVGTSGTNTKVEEDHLNLEIAKKLRDGLIKSGAEVVMTRSDGEAIAPTKKEDMAKRREIIETSGQDLTISIHQNFYEDPDVCGPQVFYAPGSVEGEKLARCIQERLNKDLEVKKPLSHKEGNYYIVKSGAAPAVIVECGFLSNPEEEILLGKKFYQIKIVKAIMEGMEDYLAEAKTNA</sequence>
<dbReference type="GO" id="GO:0008745">
    <property type="term" value="F:N-acetylmuramoyl-L-alanine amidase activity"/>
    <property type="evidence" value="ECO:0007669"/>
    <property type="project" value="InterPro"/>
</dbReference>
<dbReference type="EMBL" id="JACRSS010000001">
    <property type="protein sequence ID" value="MBC8537970.1"/>
    <property type="molecule type" value="Genomic_DNA"/>
</dbReference>
<dbReference type="RefSeq" id="WP_249279780.1">
    <property type="nucleotide sequence ID" value="NZ_JACRSS010000001.1"/>
</dbReference>
<comment type="caution">
    <text evidence="3">The sequence shown here is derived from an EMBL/GenBank/DDBJ whole genome shotgun (WGS) entry which is preliminary data.</text>
</comment>
<accession>A0A926DFH9</accession>
<dbReference type="PANTHER" id="PTHR30404:SF0">
    <property type="entry name" value="N-ACETYLMURAMOYL-L-ALANINE AMIDASE AMIC"/>
    <property type="match status" value="1"/>
</dbReference>
<gene>
    <name evidence="3" type="ORF">H8693_03340</name>
</gene>
<dbReference type="Pfam" id="PF01520">
    <property type="entry name" value="Amidase_3"/>
    <property type="match status" value="1"/>
</dbReference>
<dbReference type="SMART" id="SM00646">
    <property type="entry name" value="Ami_3"/>
    <property type="match status" value="1"/>
</dbReference>
<protein>
    <submittedName>
        <fullName evidence="3">N-acetylmuramoyl-L-alanine amidase</fullName>
    </submittedName>
</protein>
<dbReference type="Gene3D" id="3.40.630.40">
    <property type="entry name" value="Zn-dependent exopeptidases"/>
    <property type="match status" value="1"/>
</dbReference>
<evidence type="ECO:0000256" key="1">
    <source>
        <dbReference type="ARBA" id="ARBA00022801"/>
    </source>
</evidence>
<dbReference type="PANTHER" id="PTHR30404">
    <property type="entry name" value="N-ACETYLMURAMOYL-L-ALANINE AMIDASE"/>
    <property type="match status" value="1"/>
</dbReference>
<evidence type="ECO:0000259" key="2">
    <source>
        <dbReference type="SMART" id="SM00646"/>
    </source>
</evidence>
<dbReference type="SUPFAM" id="SSF53187">
    <property type="entry name" value="Zn-dependent exopeptidases"/>
    <property type="match status" value="1"/>
</dbReference>
<dbReference type="Proteomes" id="UP000617951">
    <property type="component" value="Unassembled WGS sequence"/>
</dbReference>
<dbReference type="AlphaFoldDB" id="A0A926DFH9"/>
<dbReference type="GO" id="GO:0030288">
    <property type="term" value="C:outer membrane-bounded periplasmic space"/>
    <property type="evidence" value="ECO:0007669"/>
    <property type="project" value="TreeGrafter"/>
</dbReference>
<keyword evidence="1" id="KW-0378">Hydrolase</keyword>
<dbReference type="CDD" id="cd02696">
    <property type="entry name" value="MurNAc-LAA"/>
    <property type="match status" value="1"/>
</dbReference>
<feature type="domain" description="MurNAc-LAA" evidence="2">
    <location>
        <begin position="121"/>
        <end position="232"/>
    </location>
</feature>
<dbReference type="InterPro" id="IPR050695">
    <property type="entry name" value="N-acetylmuramoyl_amidase_3"/>
</dbReference>